<keyword evidence="5" id="KW-0808">Transferase</keyword>
<dbReference type="EMBL" id="JARAOO010000016">
    <property type="protein sequence ID" value="KAJ7942568.1"/>
    <property type="molecule type" value="Genomic_DNA"/>
</dbReference>
<evidence type="ECO:0000259" key="12">
    <source>
        <dbReference type="Pfam" id="PF06974"/>
    </source>
</evidence>
<organism evidence="13 14">
    <name type="scientific">Quillaja saponaria</name>
    <name type="common">Soap bark tree</name>
    <dbReference type="NCBI Taxonomy" id="32244"/>
    <lineage>
        <taxon>Eukaryota</taxon>
        <taxon>Viridiplantae</taxon>
        <taxon>Streptophyta</taxon>
        <taxon>Embryophyta</taxon>
        <taxon>Tracheophyta</taxon>
        <taxon>Spermatophyta</taxon>
        <taxon>Magnoliopsida</taxon>
        <taxon>eudicotyledons</taxon>
        <taxon>Gunneridae</taxon>
        <taxon>Pentapetalae</taxon>
        <taxon>rosids</taxon>
        <taxon>fabids</taxon>
        <taxon>Fabales</taxon>
        <taxon>Quillajaceae</taxon>
        <taxon>Quillaja</taxon>
    </lineage>
</organism>
<gene>
    <name evidence="13" type="ORF">O6P43_034401</name>
</gene>
<dbReference type="KEGG" id="qsa:O6P43_034401"/>
<feature type="non-terminal residue" evidence="13">
    <location>
        <position position="398"/>
    </location>
</feature>
<dbReference type="GO" id="GO:0019432">
    <property type="term" value="P:triglyceride biosynthetic process"/>
    <property type="evidence" value="ECO:0007669"/>
    <property type="project" value="TreeGrafter"/>
</dbReference>
<evidence type="ECO:0000256" key="4">
    <source>
        <dbReference type="ARBA" id="ARBA00005189"/>
    </source>
</evidence>
<evidence type="ECO:0000259" key="11">
    <source>
        <dbReference type="Pfam" id="PF03007"/>
    </source>
</evidence>
<dbReference type="GO" id="GO:0005789">
    <property type="term" value="C:endoplasmic reticulum membrane"/>
    <property type="evidence" value="ECO:0007669"/>
    <property type="project" value="UniProtKB-SubCell"/>
</dbReference>
<evidence type="ECO:0000256" key="8">
    <source>
        <dbReference type="ARBA" id="ARBA00024360"/>
    </source>
</evidence>
<dbReference type="GO" id="GO:0004144">
    <property type="term" value="F:diacylglycerol O-acyltransferase activity"/>
    <property type="evidence" value="ECO:0007669"/>
    <property type="project" value="UniProtKB-EC"/>
</dbReference>
<evidence type="ECO:0000256" key="9">
    <source>
        <dbReference type="ARBA" id="ARBA00047604"/>
    </source>
</evidence>
<dbReference type="Proteomes" id="UP001163823">
    <property type="component" value="Unassembled WGS sequence"/>
</dbReference>
<comment type="pathway">
    <text evidence="3">Glycerolipid metabolism; triacylglycerol biosynthesis.</text>
</comment>
<comment type="caution">
    <text evidence="13">The sequence shown here is derived from an EMBL/GenBank/DDBJ whole genome shotgun (WGS) entry which is preliminary data.</text>
</comment>
<reference evidence="13" key="1">
    <citation type="journal article" date="2023" name="Science">
        <title>Elucidation of the pathway for biosynthesis of saponin adjuvants from the soapbark tree.</title>
        <authorList>
            <person name="Reed J."/>
            <person name="Orme A."/>
            <person name="El-Demerdash A."/>
            <person name="Owen C."/>
            <person name="Martin L.B.B."/>
            <person name="Misra R.C."/>
            <person name="Kikuchi S."/>
            <person name="Rejzek M."/>
            <person name="Martin A.C."/>
            <person name="Harkess A."/>
            <person name="Leebens-Mack J."/>
            <person name="Louveau T."/>
            <person name="Stephenson M.J."/>
            <person name="Osbourn A."/>
        </authorList>
    </citation>
    <scope>NUCLEOTIDE SEQUENCE</scope>
    <source>
        <strain evidence="13">S10</strain>
    </source>
</reference>
<keyword evidence="7" id="KW-0012">Acyltransferase</keyword>
<sequence>YNVVSSPTIFYMMDLYNEEEVTKPMSPSGQFLEGTMLCLYIIGVLEFEVPIDDTNILSPFIDHILSINSQFSSIVVADVNGVKKWKKVEVKLEEHIKAPNFPTGMSPKSYDEYLDEYLCRKSMEQSLQNNKPLWEIHMINYPTSRAAGSLIFKLHHALGDGYSIMGGLLSCAQRVDNPSLPLSFPSRRPVSEQELAKGTKFRRLPSTLSLVMNTITDFGWSQLKSCVIADDKTPIRSGDGGVEVRPISITNILLSLDHLKEIKNNLGVTLNDVICGIVFLGIRLYMQEINYKSRKACSTALMALNTRTIENYQSMKDMMKDNTKGALGNQFTVLHVPIPGLGINAKSFNPLQFILHVHQIIKKKRHSLAFSLNGWILKMLNKYRGHEAAARHFYNTIS</sequence>
<keyword evidence="6" id="KW-0256">Endoplasmic reticulum</keyword>
<evidence type="ECO:0000256" key="1">
    <source>
        <dbReference type="ARBA" id="ARBA00004162"/>
    </source>
</evidence>
<name>A0AAD7P535_QUISA</name>
<proteinExistence type="inferred from homology"/>
<dbReference type="Pfam" id="PF03007">
    <property type="entry name" value="WS_DGAT_cat"/>
    <property type="match status" value="1"/>
</dbReference>
<dbReference type="AlphaFoldDB" id="A0AAD7P535"/>
<evidence type="ECO:0000256" key="3">
    <source>
        <dbReference type="ARBA" id="ARBA00004771"/>
    </source>
</evidence>
<protein>
    <submittedName>
        <fullName evidence="13">O-acyltransferase WSD1</fullName>
    </submittedName>
</protein>
<comment type="pathway">
    <text evidence="4">Lipid metabolism.</text>
</comment>
<keyword evidence="14" id="KW-1185">Reference proteome</keyword>
<dbReference type="InterPro" id="IPR009721">
    <property type="entry name" value="O-acyltransferase_WSD1_C"/>
</dbReference>
<dbReference type="InterPro" id="IPR045034">
    <property type="entry name" value="O-acyltransferase_WSD1-like"/>
</dbReference>
<dbReference type="PANTHER" id="PTHR31650">
    <property type="entry name" value="O-ACYLTRANSFERASE (WSD1-LIKE) FAMILY PROTEIN"/>
    <property type="match status" value="1"/>
</dbReference>
<evidence type="ECO:0000256" key="7">
    <source>
        <dbReference type="ARBA" id="ARBA00023315"/>
    </source>
</evidence>
<dbReference type="Pfam" id="PF06974">
    <property type="entry name" value="WS_DGAT_C"/>
    <property type="match status" value="1"/>
</dbReference>
<feature type="domain" description="O-acyltransferase WSD1-like N-terminal" evidence="11">
    <location>
        <begin position="118"/>
        <end position="274"/>
    </location>
</feature>
<evidence type="ECO:0000256" key="10">
    <source>
        <dbReference type="ARBA" id="ARBA00048109"/>
    </source>
</evidence>
<dbReference type="InterPro" id="IPR004255">
    <property type="entry name" value="O-acyltransferase_WSD1_N"/>
</dbReference>
<comment type="similarity">
    <text evidence="8">In the N-terminal section; belongs to the long-chain O-acyltransferase family.</text>
</comment>
<dbReference type="GO" id="GO:0047196">
    <property type="term" value="F:long-chain-alcohol O-fatty-acyltransferase activity"/>
    <property type="evidence" value="ECO:0007669"/>
    <property type="project" value="UniProtKB-EC"/>
</dbReference>
<feature type="domain" description="O-acyltransferase WSD1 C-terminal" evidence="12">
    <location>
        <begin position="328"/>
        <end position="396"/>
    </location>
</feature>
<evidence type="ECO:0000256" key="5">
    <source>
        <dbReference type="ARBA" id="ARBA00022679"/>
    </source>
</evidence>
<accession>A0AAD7P535</accession>
<comment type="subcellular location">
    <subcellularLocation>
        <location evidence="1">Cell membrane</location>
        <topology evidence="1">Single-pass membrane protein</topology>
    </subcellularLocation>
    <subcellularLocation>
        <location evidence="2">Endoplasmic reticulum membrane</location>
    </subcellularLocation>
</comment>
<comment type="catalytic activity">
    <reaction evidence="10">
        <text>an acyl-CoA + a 1,2-diacyl-sn-glycerol = a triacyl-sn-glycerol + CoA</text>
        <dbReference type="Rhea" id="RHEA:10868"/>
        <dbReference type="ChEBI" id="CHEBI:17815"/>
        <dbReference type="ChEBI" id="CHEBI:57287"/>
        <dbReference type="ChEBI" id="CHEBI:58342"/>
        <dbReference type="ChEBI" id="CHEBI:64615"/>
        <dbReference type="EC" id="2.3.1.20"/>
    </reaction>
</comment>
<dbReference type="GO" id="GO:0005886">
    <property type="term" value="C:plasma membrane"/>
    <property type="evidence" value="ECO:0007669"/>
    <property type="project" value="UniProtKB-SubCell"/>
</dbReference>
<evidence type="ECO:0000256" key="6">
    <source>
        <dbReference type="ARBA" id="ARBA00022824"/>
    </source>
</evidence>
<evidence type="ECO:0000313" key="13">
    <source>
        <dbReference type="EMBL" id="KAJ7942568.1"/>
    </source>
</evidence>
<dbReference type="PANTHER" id="PTHR31650:SF34">
    <property type="entry name" value="O-ACYLTRANSFERASE WSD1-LIKE ISOFORM X1"/>
    <property type="match status" value="1"/>
</dbReference>
<evidence type="ECO:0000313" key="14">
    <source>
        <dbReference type="Proteomes" id="UP001163823"/>
    </source>
</evidence>
<comment type="catalytic activity">
    <reaction evidence="9">
        <text>a long chain fatty alcohol + a fatty acyl-CoA = a long-chain alcohol wax ester + CoA</text>
        <dbReference type="Rhea" id="RHEA:38443"/>
        <dbReference type="ChEBI" id="CHEBI:17135"/>
        <dbReference type="ChEBI" id="CHEBI:57287"/>
        <dbReference type="ChEBI" id="CHEBI:77636"/>
        <dbReference type="ChEBI" id="CHEBI:235323"/>
        <dbReference type="EC" id="2.3.1.75"/>
    </reaction>
</comment>
<evidence type="ECO:0000256" key="2">
    <source>
        <dbReference type="ARBA" id="ARBA00004586"/>
    </source>
</evidence>